<keyword evidence="1" id="KW-1133">Transmembrane helix</keyword>
<feature type="transmembrane region" description="Helical" evidence="1">
    <location>
        <begin position="130"/>
        <end position="157"/>
    </location>
</feature>
<evidence type="ECO:0000256" key="1">
    <source>
        <dbReference type="SAM" id="Phobius"/>
    </source>
</evidence>
<reference evidence="2" key="1">
    <citation type="submission" date="2019-03" db="EMBL/GenBank/DDBJ databases">
        <title>Single cell metagenomics reveals metabolic interactions within the superorganism composed of flagellate Streblomastix strix and complex community of Bacteroidetes bacteria on its surface.</title>
        <authorList>
            <person name="Treitli S.C."/>
            <person name="Kolisko M."/>
            <person name="Husnik F."/>
            <person name="Keeling P."/>
            <person name="Hampl V."/>
        </authorList>
    </citation>
    <scope>NUCLEOTIDE SEQUENCE</scope>
    <source>
        <strain evidence="2">STM</strain>
    </source>
</reference>
<gene>
    <name evidence="2" type="ORF">EZS27_011730</name>
</gene>
<protein>
    <recommendedName>
        <fullName evidence="3">DUF2269 domain-containing protein</fullName>
    </recommendedName>
</protein>
<accession>A0A5J4S2P8</accession>
<organism evidence="2">
    <name type="scientific">termite gut metagenome</name>
    <dbReference type="NCBI Taxonomy" id="433724"/>
    <lineage>
        <taxon>unclassified sequences</taxon>
        <taxon>metagenomes</taxon>
        <taxon>organismal metagenomes</taxon>
    </lineage>
</organism>
<dbReference type="EMBL" id="SNRY01000463">
    <property type="protein sequence ID" value="KAA6340389.1"/>
    <property type="molecule type" value="Genomic_DNA"/>
</dbReference>
<proteinExistence type="predicted"/>
<feature type="transmembrane region" description="Helical" evidence="1">
    <location>
        <begin position="58"/>
        <end position="77"/>
    </location>
</feature>
<evidence type="ECO:0000313" key="2">
    <source>
        <dbReference type="EMBL" id="KAA6340389.1"/>
    </source>
</evidence>
<dbReference type="AlphaFoldDB" id="A0A5J4S2P8"/>
<evidence type="ECO:0008006" key="3">
    <source>
        <dbReference type="Google" id="ProtNLM"/>
    </source>
</evidence>
<sequence length="165" mass="19293">MKKFTEKWVKILKIVHLLFAFMWIGGGISIILLLLTISPQESHELYMRSLIIKLIDDWLIIPGALGIVIIGIIYGIWTNWGFFKYKWIIVKWTLTILMAFLGTFFLGTWVNSNVYPVEDISNYTLDNSTFFYNVLQTAIWASVQIFLLLIVIIISVFKPWKQQKK</sequence>
<name>A0A5J4S2P8_9ZZZZ</name>
<feature type="transmembrane region" description="Helical" evidence="1">
    <location>
        <begin position="12"/>
        <end position="38"/>
    </location>
</feature>
<comment type="caution">
    <text evidence="2">The sequence shown here is derived from an EMBL/GenBank/DDBJ whole genome shotgun (WGS) entry which is preliminary data.</text>
</comment>
<keyword evidence="1" id="KW-0472">Membrane</keyword>
<feature type="transmembrane region" description="Helical" evidence="1">
    <location>
        <begin position="89"/>
        <end position="110"/>
    </location>
</feature>
<keyword evidence="1" id="KW-0812">Transmembrane</keyword>